<sequence>MGGAGGREGGNGVGGGSGTIHKRQIDIRLGLHQSPFSFRLTYKTLKRSDAVLRYGNSTTPKVRGELADGSLCDRIFLNCDEYRCSVQSPNFPGLYPRHVTCHYLIRQTRYVPYARPLITVTQNNPLRFNVKSTSALPSQEPSSPTLQIWGSCDLVHDHLLVYDGNSTEAPLFLKVCGSGRLPPITSTGPEMLIVFSTSRFDEPTQGTLMPRTFGFELDVKVTYLNMDSLQFARNRQCVFHIFGANNLSGEVMSVVNTQPQNSSCVYLFHGEPHEVVWVHFRKYEINPKMGHYSFNMTECINPLRIYDGNFFDTNTPYGSPRRARLIQEHCTARPPPMCAREYLPPRLGHISPVKACTRNESYVASGPKLTVVQHYNESTAALAMDFVLRYEFVNTRPGYHPTNGSECDFEDISDGYSLRTGRVFSPRTSVLYGRWGRRKLSCQYRLTAHRDEVVRVTITKFHSVSHSCVTTTNNFTGGKDCDNRNGQMASLVVSEYPWQDIEVPRLCTCDYSGIPILYESKSQELRLKFEVNNMDETHDYLDFMFEAQYEFVKKSSCRKEQRLQGTNGEIVFRKANLTEDKPCDNYPWLLQTSDANKSIYFRIRGYDHIDKNCTTSTRLLVFKVGRLRPVGVLCPDPSSKKVVELYSFAWQGSGTLVEQSTDKLVLEVAGGEGTHELGPHTLTWLQVSPARQYDWSSEGIVKGCMEECPELGVCISQDLWCDGVHHCPSGHDELIAHCFFVSVPWAYIGVGSALSIVLLVVVTVYGAARLRASDKKSHILQPIPTLPTASESLFSSDKDAAERDGGVTTRSLARPSTSTLHRREAQQAPPREPRPSSTLPHPRRQRHRHQHRRQVSIPSHPDHDPRSDWALPDEPPSPQFSRSYLYTLAALNTHPLAALNTPTSHPRRAQ</sequence>
<dbReference type="InterPro" id="IPR000859">
    <property type="entry name" value="CUB_dom"/>
</dbReference>
<evidence type="ECO:0000256" key="4">
    <source>
        <dbReference type="SAM" id="Phobius"/>
    </source>
</evidence>
<name>A0AAE1NN85_9EUCA</name>
<feature type="region of interest" description="Disordered" evidence="3">
    <location>
        <begin position="790"/>
        <end position="880"/>
    </location>
</feature>
<feature type="domain" description="CUB" evidence="5">
    <location>
        <begin position="72"/>
        <end position="222"/>
    </location>
</feature>
<dbReference type="CDD" id="cd00112">
    <property type="entry name" value="LDLa"/>
    <property type="match status" value="1"/>
</dbReference>
<evidence type="ECO:0000256" key="2">
    <source>
        <dbReference type="PROSITE-ProRule" id="PRU00059"/>
    </source>
</evidence>
<dbReference type="InterPro" id="IPR053207">
    <property type="entry name" value="Non-NMDA_GluR_Accessory"/>
</dbReference>
<dbReference type="EMBL" id="JAWZYT010005000">
    <property type="protein sequence ID" value="KAK4291946.1"/>
    <property type="molecule type" value="Genomic_DNA"/>
</dbReference>
<comment type="caution">
    <text evidence="2">Lacks conserved residue(s) required for the propagation of feature annotation.</text>
</comment>
<dbReference type="Pfam" id="PF25090">
    <property type="entry name" value="DUF7805"/>
    <property type="match status" value="1"/>
</dbReference>
<dbReference type="InterPro" id="IPR035914">
    <property type="entry name" value="Sperma_CUB_dom_sf"/>
</dbReference>
<evidence type="ECO:0000256" key="3">
    <source>
        <dbReference type="SAM" id="MobiDB-lite"/>
    </source>
</evidence>
<dbReference type="Gene3D" id="2.60.120.290">
    <property type="entry name" value="Spermadhesin, CUB domain"/>
    <property type="match status" value="2"/>
</dbReference>
<accession>A0AAE1NN85</accession>
<dbReference type="InterPro" id="IPR056707">
    <property type="entry name" value="DUF7805"/>
</dbReference>
<evidence type="ECO:0000256" key="1">
    <source>
        <dbReference type="ARBA" id="ARBA00023157"/>
    </source>
</evidence>
<feature type="compositionally biased region" description="Polar residues" evidence="3">
    <location>
        <begin position="808"/>
        <end position="819"/>
    </location>
</feature>
<keyword evidence="4" id="KW-0812">Transmembrane</keyword>
<gene>
    <name evidence="6" type="ORF">Pmani_035263</name>
</gene>
<keyword evidence="7" id="KW-1185">Reference proteome</keyword>
<dbReference type="CDD" id="cd00041">
    <property type="entry name" value="CUB"/>
    <property type="match status" value="1"/>
</dbReference>
<feature type="compositionally biased region" description="Basic residues" evidence="3">
    <location>
        <begin position="841"/>
        <end position="854"/>
    </location>
</feature>
<dbReference type="PROSITE" id="PS01180">
    <property type="entry name" value="CUB"/>
    <property type="match status" value="1"/>
</dbReference>
<reference evidence="6" key="1">
    <citation type="submission" date="2023-11" db="EMBL/GenBank/DDBJ databases">
        <title>Genome assemblies of two species of porcelain crab, Petrolisthes cinctipes and Petrolisthes manimaculis (Anomura: Porcellanidae).</title>
        <authorList>
            <person name="Angst P."/>
        </authorList>
    </citation>
    <scope>NUCLEOTIDE SEQUENCE</scope>
    <source>
        <strain evidence="6">PB745_02</strain>
        <tissue evidence="6">Gill</tissue>
    </source>
</reference>
<feature type="compositionally biased region" description="Basic and acidic residues" evidence="3">
    <location>
        <begin position="796"/>
        <end position="805"/>
    </location>
</feature>
<evidence type="ECO:0000313" key="6">
    <source>
        <dbReference type="EMBL" id="KAK4291946.1"/>
    </source>
</evidence>
<feature type="transmembrane region" description="Helical" evidence="4">
    <location>
        <begin position="745"/>
        <end position="768"/>
    </location>
</feature>
<evidence type="ECO:0000313" key="7">
    <source>
        <dbReference type="Proteomes" id="UP001292094"/>
    </source>
</evidence>
<proteinExistence type="predicted"/>
<dbReference type="PANTHER" id="PTHR47537:SF3">
    <property type="entry name" value="CUB DOMAIN-CONTAINING PROTEIN"/>
    <property type="match status" value="1"/>
</dbReference>
<comment type="caution">
    <text evidence="6">The sequence shown here is derived from an EMBL/GenBank/DDBJ whole genome shotgun (WGS) entry which is preliminary data.</text>
</comment>
<keyword evidence="1" id="KW-1015">Disulfide bond</keyword>
<keyword evidence="4" id="KW-1133">Transmembrane helix</keyword>
<dbReference type="AlphaFoldDB" id="A0AAE1NN85"/>
<dbReference type="Proteomes" id="UP001292094">
    <property type="component" value="Unassembled WGS sequence"/>
</dbReference>
<dbReference type="GO" id="GO:0005886">
    <property type="term" value="C:plasma membrane"/>
    <property type="evidence" value="ECO:0007669"/>
    <property type="project" value="TreeGrafter"/>
</dbReference>
<dbReference type="SUPFAM" id="SSF49854">
    <property type="entry name" value="Spermadhesin, CUB domain"/>
    <property type="match status" value="2"/>
</dbReference>
<protein>
    <recommendedName>
        <fullName evidence="5">CUB domain-containing protein</fullName>
    </recommendedName>
</protein>
<dbReference type="PANTHER" id="PTHR47537">
    <property type="entry name" value="CUBILIN"/>
    <property type="match status" value="1"/>
</dbReference>
<organism evidence="6 7">
    <name type="scientific">Petrolisthes manimaculis</name>
    <dbReference type="NCBI Taxonomy" id="1843537"/>
    <lineage>
        <taxon>Eukaryota</taxon>
        <taxon>Metazoa</taxon>
        <taxon>Ecdysozoa</taxon>
        <taxon>Arthropoda</taxon>
        <taxon>Crustacea</taxon>
        <taxon>Multicrustacea</taxon>
        <taxon>Malacostraca</taxon>
        <taxon>Eumalacostraca</taxon>
        <taxon>Eucarida</taxon>
        <taxon>Decapoda</taxon>
        <taxon>Pleocyemata</taxon>
        <taxon>Anomura</taxon>
        <taxon>Galatheoidea</taxon>
        <taxon>Porcellanidae</taxon>
        <taxon>Petrolisthes</taxon>
    </lineage>
</organism>
<dbReference type="InterPro" id="IPR002172">
    <property type="entry name" value="LDrepeatLR_classA_rpt"/>
</dbReference>
<keyword evidence="4" id="KW-0472">Membrane</keyword>
<evidence type="ECO:0000259" key="5">
    <source>
        <dbReference type="PROSITE" id="PS01180"/>
    </source>
</evidence>